<accession>A0A918LB64</accession>
<name>A0A918LB64_STRGD</name>
<evidence type="ECO:0000313" key="4">
    <source>
        <dbReference type="Proteomes" id="UP000653493"/>
    </source>
</evidence>
<proteinExistence type="predicted"/>
<sequence length="305" mass="32325">MCRRAFPEYGIPSEIRRLTCTGAAPPVRPPVRRGGRAALGQTGPMRTDLVSEPGMSGLPNEDFASVALPASGRGGTVVLLDGVTPPREAPGCTHPVPWFTARLGGALTRLTVSLPDVPLADALSRAIADTAEAHAETCDLSHPRTPQATVVLARWSPESVEYLVLSDSALLVEAPDGAVTALLDDRLARLPRSALATEALVDATLRNKEGGFFTAAADPAVAARAVTGTLPRGAVRALAALTDGAARWVEKFGEGDWTDLLGVLRKEGAQNLVDRVRRLERDDTERAYLGRSKTHDDATVVYVEL</sequence>
<dbReference type="EMBL" id="BMSL01000002">
    <property type="protein sequence ID" value="GGS27334.1"/>
    <property type="molecule type" value="Genomic_DNA"/>
</dbReference>
<feature type="domain" description="PPM-type phosphatase" evidence="2">
    <location>
        <begin position="57"/>
        <end position="272"/>
    </location>
</feature>
<dbReference type="AlphaFoldDB" id="A0A918LB64"/>
<evidence type="ECO:0000259" key="2">
    <source>
        <dbReference type="Pfam" id="PF13672"/>
    </source>
</evidence>
<evidence type="ECO:0000313" key="3">
    <source>
        <dbReference type="EMBL" id="GGS27334.1"/>
    </source>
</evidence>
<reference evidence="3" key="2">
    <citation type="submission" date="2020-09" db="EMBL/GenBank/DDBJ databases">
        <authorList>
            <person name="Sun Q."/>
            <person name="Ohkuma M."/>
        </authorList>
    </citation>
    <scope>NUCLEOTIDE SEQUENCE</scope>
    <source>
        <strain evidence="3">JCM 4234</strain>
    </source>
</reference>
<dbReference type="InterPro" id="IPR001932">
    <property type="entry name" value="PPM-type_phosphatase-like_dom"/>
</dbReference>
<feature type="region of interest" description="Disordered" evidence="1">
    <location>
        <begin position="21"/>
        <end position="46"/>
    </location>
</feature>
<keyword evidence="4" id="KW-1185">Reference proteome</keyword>
<dbReference type="Pfam" id="PF13672">
    <property type="entry name" value="PP2C_2"/>
    <property type="match status" value="1"/>
</dbReference>
<dbReference type="Proteomes" id="UP000653493">
    <property type="component" value="Unassembled WGS sequence"/>
</dbReference>
<comment type="caution">
    <text evidence="3">The sequence shown here is derived from an EMBL/GenBank/DDBJ whole genome shotgun (WGS) entry which is preliminary data.</text>
</comment>
<reference evidence="3" key="1">
    <citation type="journal article" date="2014" name="Int. J. Syst. Evol. Microbiol.">
        <title>Complete genome sequence of Corynebacterium casei LMG S-19264T (=DSM 44701T), isolated from a smear-ripened cheese.</title>
        <authorList>
            <consortium name="US DOE Joint Genome Institute (JGI-PGF)"/>
            <person name="Walter F."/>
            <person name="Albersmeier A."/>
            <person name="Kalinowski J."/>
            <person name="Ruckert C."/>
        </authorList>
    </citation>
    <scope>NUCLEOTIDE SEQUENCE</scope>
    <source>
        <strain evidence="3">JCM 4234</strain>
    </source>
</reference>
<gene>
    <name evidence="3" type="ORF">GCM10010238_15010</name>
</gene>
<evidence type="ECO:0000256" key="1">
    <source>
        <dbReference type="SAM" id="MobiDB-lite"/>
    </source>
</evidence>
<organism evidence="3 4">
    <name type="scientific">Streptomyces griseoviridis</name>
    <dbReference type="NCBI Taxonomy" id="45398"/>
    <lineage>
        <taxon>Bacteria</taxon>
        <taxon>Bacillati</taxon>
        <taxon>Actinomycetota</taxon>
        <taxon>Actinomycetes</taxon>
        <taxon>Kitasatosporales</taxon>
        <taxon>Streptomycetaceae</taxon>
        <taxon>Streptomyces</taxon>
    </lineage>
</organism>
<protein>
    <recommendedName>
        <fullName evidence="2">PPM-type phosphatase domain-containing protein</fullName>
    </recommendedName>
</protein>